<evidence type="ECO:0000313" key="2">
    <source>
        <dbReference type="EMBL" id="CRZ13884.1"/>
    </source>
</evidence>
<feature type="transmembrane region" description="Helical" evidence="1">
    <location>
        <begin position="139"/>
        <end position="163"/>
    </location>
</feature>
<dbReference type="RefSeq" id="WP_090510299.1">
    <property type="nucleotide sequence ID" value="NZ_CWKH01000001.1"/>
</dbReference>
<dbReference type="SUPFAM" id="SSF51735">
    <property type="entry name" value="NAD(P)-binding Rossmann-fold domains"/>
    <property type="match status" value="1"/>
</dbReference>
<feature type="transmembrane region" description="Helical" evidence="1">
    <location>
        <begin position="169"/>
        <end position="191"/>
    </location>
</feature>
<evidence type="ECO:0000313" key="3">
    <source>
        <dbReference type="Proteomes" id="UP000199147"/>
    </source>
</evidence>
<reference evidence="3" key="1">
    <citation type="submission" date="2015-07" db="EMBL/GenBank/DDBJ databases">
        <authorList>
            <person name="Urmite Genomes"/>
        </authorList>
    </citation>
    <scope>NUCLEOTIDE SEQUENCE [LARGE SCALE GENOMIC DNA]</scope>
    <source>
        <strain evidence="3">type strain: ATCC 49404</strain>
    </source>
</reference>
<dbReference type="InterPro" id="IPR002347">
    <property type="entry name" value="SDR_fam"/>
</dbReference>
<gene>
    <name evidence="2" type="ORF">BN2156_00727</name>
</gene>
<dbReference type="EMBL" id="CWKH01000001">
    <property type="protein sequence ID" value="CRZ13884.1"/>
    <property type="molecule type" value="Genomic_DNA"/>
</dbReference>
<keyword evidence="1" id="KW-0812">Transmembrane</keyword>
<keyword evidence="3" id="KW-1185">Reference proteome</keyword>
<dbReference type="InterPro" id="IPR036291">
    <property type="entry name" value="NAD(P)-bd_dom_sf"/>
</dbReference>
<evidence type="ECO:0000256" key="1">
    <source>
        <dbReference type="SAM" id="Phobius"/>
    </source>
</evidence>
<dbReference type="Gene3D" id="3.40.50.720">
    <property type="entry name" value="NAD(P)-binding Rossmann-like Domain"/>
    <property type="match status" value="1"/>
</dbReference>
<sequence length="239" mass="24346">MTSTSSPAVVVLGAGPGLGMSVAQRFGAEGYRVALISRSSQRHPAYLAALAANGIEAAAYAADASEPDQLRAAVDAARARFGRIDVGYYGPAAFETAPSDDITELDVPGARAALDSVIPAVDFAGLLLPELRKRGSGGLLFAGGLSSVMPMPQLGGLALAAAALRNYAVTLHAALAPAGIYAGTLTIGGLIDRGDIHRAMSGSDEFAGVAIHTLNPDDLAGQIWQLYTNRSDAEAVVTA</sequence>
<dbReference type="PANTHER" id="PTHR43431:SF7">
    <property type="entry name" value="OXIDOREDUCTASE, SHORT CHAIN DEHYDROGENASE_REDUCTASE FAMILY (AFU_ORTHOLOGUE AFUA_5G14000)"/>
    <property type="match status" value="1"/>
</dbReference>
<dbReference type="PANTHER" id="PTHR43431">
    <property type="entry name" value="OXIDOREDUCTASE, SHORT CHAIN DEHYDROGENASE/REDUCTASE FAMILY (AFU_ORTHOLOGUE AFUA_5G14000)"/>
    <property type="match status" value="1"/>
</dbReference>
<dbReference type="STRING" id="146018.BN2156_00727"/>
<dbReference type="Pfam" id="PF00106">
    <property type="entry name" value="adh_short"/>
    <property type="match status" value="1"/>
</dbReference>
<dbReference type="OrthoDB" id="9799818at2"/>
<dbReference type="Proteomes" id="UP000199147">
    <property type="component" value="Unassembled WGS sequence"/>
</dbReference>
<dbReference type="AlphaFoldDB" id="A0A0H5RYX5"/>
<protein>
    <submittedName>
        <fullName evidence="2">Short-chain dehydrogenase/reductase SDR</fullName>
    </submittedName>
</protein>
<name>A0A0H5RYX5_9MYCO</name>
<organism evidence="2 3">
    <name type="scientific">Mycolicibacterium neworleansense</name>
    <dbReference type="NCBI Taxonomy" id="146018"/>
    <lineage>
        <taxon>Bacteria</taxon>
        <taxon>Bacillati</taxon>
        <taxon>Actinomycetota</taxon>
        <taxon>Actinomycetes</taxon>
        <taxon>Mycobacteriales</taxon>
        <taxon>Mycobacteriaceae</taxon>
        <taxon>Mycolicibacterium</taxon>
    </lineage>
</organism>
<accession>A0A0H5RYX5</accession>
<keyword evidence="1" id="KW-0472">Membrane</keyword>
<proteinExistence type="predicted"/>
<keyword evidence="1" id="KW-1133">Transmembrane helix</keyword>